<reference evidence="1" key="1">
    <citation type="submission" date="2022-04" db="EMBL/GenBank/DDBJ databases">
        <title>Carnegiea gigantea Genome sequencing and assembly v2.</title>
        <authorList>
            <person name="Copetti D."/>
            <person name="Sanderson M.J."/>
            <person name="Burquez A."/>
            <person name="Wojciechowski M.F."/>
        </authorList>
    </citation>
    <scope>NUCLEOTIDE SEQUENCE</scope>
    <source>
        <strain evidence="1">SGP5-SGP5p</strain>
        <tissue evidence="1">Aerial part</tissue>
    </source>
</reference>
<dbReference type="AlphaFoldDB" id="A0A9Q1JJI7"/>
<comment type="caution">
    <text evidence="1">The sequence shown here is derived from an EMBL/GenBank/DDBJ whole genome shotgun (WGS) entry which is preliminary data.</text>
</comment>
<dbReference type="EMBL" id="JAKOGI010000438">
    <property type="protein sequence ID" value="KAJ8435027.1"/>
    <property type="molecule type" value="Genomic_DNA"/>
</dbReference>
<sequence>MDGDFGIPPEKSAAVVAGIHGGSIIGIGGRGEATRGIGRHRKMALVVGGSYIKAGWREWCRNAREERSPEIGHDCNGLKNDDKSPHDPIYRRSSSLNTLAVSPPPDSRITWTRKEMVRKGTLSYSYNDEKSCIDLCRGYANFFNAMVREKINTESNGDEKFVVTPSFYPVLHTLLTFRRNWGSKF</sequence>
<gene>
    <name evidence="1" type="ORF">Cgig2_012089</name>
    <name evidence="2" type="ORF">Cgig2_027236</name>
</gene>
<keyword evidence="3" id="KW-1185">Reference proteome</keyword>
<evidence type="ECO:0000313" key="2">
    <source>
        <dbReference type="EMBL" id="KAJ8435027.1"/>
    </source>
</evidence>
<protein>
    <submittedName>
        <fullName evidence="1">Uncharacterized protein</fullName>
    </submittedName>
</protein>
<accession>A0A9Q1JJI7</accession>
<name>A0A9Q1JJI7_9CARY</name>
<evidence type="ECO:0000313" key="1">
    <source>
        <dbReference type="EMBL" id="KAJ8421233.1"/>
    </source>
</evidence>
<dbReference type="EMBL" id="JAKOGI010002843">
    <property type="protein sequence ID" value="KAJ8421233.1"/>
    <property type="molecule type" value="Genomic_DNA"/>
</dbReference>
<evidence type="ECO:0000313" key="3">
    <source>
        <dbReference type="Proteomes" id="UP001153076"/>
    </source>
</evidence>
<proteinExistence type="predicted"/>
<organism evidence="1 3">
    <name type="scientific">Carnegiea gigantea</name>
    <dbReference type="NCBI Taxonomy" id="171969"/>
    <lineage>
        <taxon>Eukaryota</taxon>
        <taxon>Viridiplantae</taxon>
        <taxon>Streptophyta</taxon>
        <taxon>Embryophyta</taxon>
        <taxon>Tracheophyta</taxon>
        <taxon>Spermatophyta</taxon>
        <taxon>Magnoliopsida</taxon>
        <taxon>eudicotyledons</taxon>
        <taxon>Gunneridae</taxon>
        <taxon>Pentapetalae</taxon>
        <taxon>Caryophyllales</taxon>
        <taxon>Cactineae</taxon>
        <taxon>Cactaceae</taxon>
        <taxon>Cactoideae</taxon>
        <taxon>Echinocereeae</taxon>
        <taxon>Carnegiea</taxon>
    </lineage>
</organism>
<dbReference type="Proteomes" id="UP001153076">
    <property type="component" value="Unassembled WGS sequence"/>
</dbReference>